<dbReference type="EMBL" id="JABCUV010000015">
    <property type="protein sequence ID" value="NMW94037.1"/>
    <property type="molecule type" value="Genomic_DNA"/>
</dbReference>
<evidence type="ECO:0000256" key="1">
    <source>
        <dbReference type="SAM" id="Coils"/>
    </source>
</evidence>
<name>A0A2J9KQJ8_9ACTO</name>
<dbReference type="Proteomes" id="UP001209486">
    <property type="component" value="Unassembled WGS sequence"/>
</dbReference>
<evidence type="ECO:0000313" key="7">
    <source>
        <dbReference type="Proteomes" id="UP000582487"/>
    </source>
</evidence>
<organism evidence="4 7">
    <name type="scientific">Mobiluncus mulieris</name>
    <dbReference type="NCBI Taxonomy" id="2052"/>
    <lineage>
        <taxon>Bacteria</taxon>
        <taxon>Bacillati</taxon>
        <taxon>Actinomycetota</taxon>
        <taxon>Actinomycetes</taxon>
        <taxon>Actinomycetales</taxon>
        <taxon>Actinomycetaceae</taxon>
        <taxon>Mobiluncus</taxon>
    </lineage>
</organism>
<dbReference type="EMBL" id="VSZY01000019">
    <property type="protein sequence ID" value="MCU9969579.1"/>
    <property type="molecule type" value="Genomic_DNA"/>
</dbReference>
<accession>A0A2J9KQJ8</accession>
<feature type="region of interest" description="Disordered" evidence="2">
    <location>
        <begin position="306"/>
        <end position="334"/>
    </location>
</feature>
<dbReference type="InterPro" id="IPR021522">
    <property type="entry name" value="MctB"/>
</dbReference>
<dbReference type="Proteomes" id="UP000255284">
    <property type="component" value="Unassembled WGS sequence"/>
</dbReference>
<dbReference type="EMBL" id="UGGQ01000006">
    <property type="protein sequence ID" value="STO17598.1"/>
    <property type="molecule type" value="Genomic_DNA"/>
</dbReference>
<proteinExistence type="predicted"/>
<dbReference type="OrthoDB" id="4350157at2"/>
<feature type="region of interest" description="Disordered" evidence="2">
    <location>
        <begin position="201"/>
        <end position="221"/>
    </location>
</feature>
<reference evidence="4 7" key="3">
    <citation type="submission" date="2020-04" db="EMBL/GenBank/DDBJ databases">
        <title>Antimicrobial susceptibility and clonality of vaginal-derived multi-drug resistant Mobiluncus isolates in China.</title>
        <authorList>
            <person name="Zhang X."/>
        </authorList>
    </citation>
    <scope>NUCLEOTIDE SEQUENCE [LARGE SCALE GENOMIC DNA]</scope>
    <source>
        <strain evidence="4 7">7</strain>
    </source>
</reference>
<feature type="compositionally biased region" description="Polar residues" evidence="2">
    <location>
        <begin position="325"/>
        <end position="334"/>
    </location>
</feature>
<reference evidence="3 8" key="2">
    <citation type="submission" date="2019-08" db="EMBL/GenBank/DDBJ databases">
        <title>Comparison of rpoB and gyrB Sequences from Mobiluncus Species and Development of a Multiplex PCR Method for Clinical Detection of Mobiluncus curtisii and Mobiluncus mulieris.</title>
        <authorList>
            <person name="Yang L."/>
            <person name="Shen Y."/>
            <person name="Xu G."/>
            <person name="Shu L.-B."/>
            <person name="Hu J."/>
            <person name="Zhang R."/>
            <person name="Wang Y."/>
            <person name="Zhou H.-W."/>
            <person name="Zhang X."/>
        </authorList>
    </citation>
    <scope>NUCLEOTIDE SEQUENCE [LARGE SCALE GENOMIC DNA]</scope>
    <source>
        <strain evidence="3 8">M26</strain>
    </source>
</reference>
<evidence type="ECO:0000256" key="2">
    <source>
        <dbReference type="SAM" id="MobiDB-lite"/>
    </source>
</evidence>
<dbReference type="GeneID" id="61167761"/>
<feature type="coiled-coil region" evidence="1">
    <location>
        <begin position="34"/>
        <end position="68"/>
    </location>
</feature>
<evidence type="ECO:0000313" key="4">
    <source>
        <dbReference type="EMBL" id="NMW94037.1"/>
    </source>
</evidence>
<reference evidence="5 6" key="1">
    <citation type="submission" date="2018-06" db="EMBL/GenBank/DDBJ databases">
        <authorList>
            <consortium name="Pathogen Informatics"/>
            <person name="Doyle S."/>
        </authorList>
    </citation>
    <scope>NUCLEOTIDE SEQUENCE [LARGE SCALE GENOMIC DNA]</scope>
    <source>
        <strain evidence="5 6">NCTC11819</strain>
    </source>
</reference>
<dbReference type="AlphaFoldDB" id="A0A2J9KQJ8"/>
<protein>
    <submittedName>
        <fullName evidence="4">Copper transporter</fullName>
    </submittedName>
    <submittedName>
        <fullName evidence="5">Protein of uncharacterized function (DUF3186)</fullName>
    </submittedName>
</protein>
<evidence type="ECO:0000313" key="3">
    <source>
        <dbReference type="EMBL" id="MCU9969579.1"/>
    </source>
</evidence>
<sequence length="334" mass="34641">MIDFRYHLVSLVAVFLALAVGIVLGAGPLAQPIGETLTGQVDKLREDRNALSNQLAESKEKLTTSERVSDAFARRIFDKLLAGVNVAVVVLPGADGEDVKKVSEKIGQAGGAVSAQINLREEFFSPEKKAYREALSGQITQYLEDTTRVTTPEDTLAAAVGQLAFIGQNEALTGILSVADTPLLQVVTPAKAPARVGVIIGPRSDKTKSPANGKDNGATRDKSVDPVYLELARTLNSFAGGAVVFGAGTTPTDLVSIIRFESTPVSTVDSIGSASALLVLPFALVSSMNGTVGAWGAESGATALVPPLDQKITPGSEPPVEPSQAAPNSGQPGQ</sequence>
<gene>
    <name evidence="3" type="ORF">FYZ43_09335</name>
    <name evidence="4" type="ORF">HHJ74_10190</name>
    <name evidence="5" type="ORF">NCTC11819_02192</name>
</gene>
<dbReference type="Proteomes" id="UP000582487">
    <property type="component" value="Unassembled WGS sequence"/>
</dbReference>
<dbReference type="GO" id="GO:0016020">
    <property type="term" value="C:membrane"/>
    <property type="evidence" value="ECO:0007669"/>
    <property type="project" value="InterPro"/>
</dbReference>
<dbReference type="GO" id="GO:0055070">
    <property type="term" value="P:copper ion homeostasis"/>
    <property type="evidence" value="ECO:0007669"/>
    <property type="project" value="InterPro"/>
</dbReference>
<evidence type="ECO:0000313" key="8">
    <source>
        <dbReference type="Proteomes" id="UP001209486"/>
    </source>
</evidence>
<keyword evidence="1" id="KW-0175">Coiled coil</keyword>
<dbReference type="Pfam" id="PF11382">
    <property type="entry name" value="MctB"/>
    <property type="match status" value="1"/>
</dbReference>
<evidence type="ECO:0000313" key="5">
    <source>
        <dbReference type="EMBL" id="STO17598.1"/>
    </source>
</evidence>
<comment type="caution">
    <text evidence="4">The sequence shown here is derived from an EMBL/GenBank/DDBJ whole genome shotgun (WGS) entry which is preliminary data.</text>
</comment>
<dbReference type="RefSeq" id="WP_004014859.1">
    <property type="nucleotide sequence ID" value="NZ_CAMPUA010000017.1"/>
</dbReference>
<evidence type="ECO:0000313" key="6">
    <source>
        <dbReference type="Proteomes" id="UP000255284"/>
    </source>
</evidence>